<organism evidence="2 3">
    <name type="scientific">Favolaschia claudopus</name>
    <dbReference type="NCBI Taxonomy" id="2862362"/>
    <lineage>
        <taxon>Eukaryota</taxon>
        <taxon>Fungi</taxon>
        <taxon>Dikarya</taxon>
        <taxon>Basidiomycota</taxon>
        <taxon>Agaricomycotina</taxon>
        <taxon>Agaricomycetes</taxon>
        <taxon>Agaricomycetidae</taxon>
        <taxon>Agaricales</taxon>
        <taxon>Marasmiineae</taxon>
        <taxon>Mycenaceae</taxon>
        <taxon>Favolaschia</taxon>
    </lineage>
</organism>
<protein>
    <submittedName>
        <fullName evidence="2">Uncharacterized protein</fullName>
    </submittedName>
</protein>
<keyword evidence="3" id="KW-1185">Reference proteome</keyword>
<name>A0AAW0DCJ9_9AGAR</name>
<dbReference type="Proteomes" id="UP001362999">
    <property type="component" value="Unassembled WGS sequence"/>
</dbReference>
<feature type="compositionally biased region" description="Polar residues" evidence="1">
    <location>
        <begin position="278"/>
        <end position="295"/>
    </location>
</feature>
<evidence type="ECO:0000313" key="2">
    <source>
        <dbReference type="EMBL" id="KAK7049056.1"/>
    </source>
</evidence>
<reference evidence="2 3" key="1">
    <citation type="journal article" date="2024" name="J Genomics">
        <title>Draft genome sequencing and assembly of Favolaschia claudopus CIRM-BRFM 2984 isolated from oak limbs.</title>
        <authorList>
            <person name="Navarro D."/>
            <person name="Drula E."/>
            <person name="Chaduli D."/>
            <person name="Cazenave R."/>
            <person name="Ahrendt S."/>
            <person name="Wang J."/>
            <person name="Lipzen A."/>
            <person name="Daum C."/>
            <person name="Barry K."/>
            <person name="Grigoriev I.V."/>
            <person name="Favel A."/>
            <person name="Rosso M.N."/>
            <person name="Martin F."/>
        </authorList>
    </citation>
    <scope>NUCLEOTIDE SEQUENCE [LARGE SCALE GENOMIC DNA]</scope>
    <source>
        <strain evidence="2 3">CIRM-BRFM 2984</strain>
    </source>
</reference>
<evidence type="ECO:0000313" key="3">
    <source>
        <dbReference type="Proteomes" id="UP001362999"/>
    </source>
</evidence>
<accession>A0AAW0DCJ9</accession>
<dbReference type="EMBL" id="JAWWNJ010000009">
    <property type="protein sequence ID" value="KAK7049056.1"/>
    <property type="molecule type" value="Genomic_DNA"/>
</dbReference>
<feature type="region of interest" description="Disordered" evidence="1">
    <location>
        <begin position="274"/>
        <end position="295"/>
    </location>
</feature>
<dbReference type="AlphaFoldDB" id="A0AAW0DCJ9"/>
<proteinExistence type="predicted"/>
<sequence length="556" mass="63136">MDPQRRLFRFLSDSSRRSAPDFDEFESGFVLNSNRRVRSSIVLFRVSVQVDFRLKLLIPLQGVLDLTLISLIIPEEFWIRSDYPAPNRKVYEPTRQIQPRSRSSAARADETATSLITTTTNSPSSVRSPLPISLLPFFSSPRARLAHHHFRLTCSPPRRQLSSSLEVHLLLNPGFKSTDPNYSAGFNRIRQRLANSARPAFFNIPTLSTHHFPATKTQHYCSAVTLSVLQSPTRASKFKPKHLRHDLSLFAVRERRDAARSLKYTIDVPLAEHRPGSSWRQASPTPPSSNQRTIASTYPKSSNILDLYGRRIAARSVNGIYRRPVTGRNAHIFPTGSGRRQANRTLNTSSIGVTVATVAVAPRSSANFDYIFRLPLSGISDVRYSLSTTGGRRLSVTASREQGMLLIPAIQTLNIRRFNVRPSTLTVWIVFPRTGRIADYIERQASITRQIDVRRAMYWYFQKFNLNLEDSRRTESSNDASKRTLCRILSHKWRLYGASNSYKLAIPSKYLLYDDSTRAIPPNMDDFKLPKSDFSTRNLQINADPTDFRLAADPQP</sequence>
<comment type="caution">
    <text evidence="2">The sequence shown here is derived from an EMBL/GenBank/DDBJ whole genome shotgun (WGS) entry which is preliminary data.</text>
</comment>
<gene>
    <name evidence="2" type="ORF">R3P38DRAFT_2764923</name>
</gene>
<evidence type="ECO:0000256" key="1">
    <source>
        <dbReference type="SAM" id="MobiDB-lite"/>
    </source>
</evidence>